<evidence type="ECO:0000313" key="2">
    <source>
        <dbReference type="EMBL" id="RVT97270.1"/>
    </source>
</evidence>
<proteinExistence type="predicted"/>
<organism evidence="2 3">
    <name type="scientific">Mucilaginibacter limnophilus</name>
    <dbReference type="NCBI Taxonomy" id="1932778"/>
    <lineage>
        <taxon>Bacteria</taxon>
        <taxon>Pseudomonadati</taxon>
        <taxon>Bacteroidota</taxon>
        <taxon>Sphingobacteriia</taxon>
        <taxon>Sphingobacteriales</taxon>
        <taxon>Sphingobacteriaceae</taxon>
        <taxon>Mucilaginibacter</taxon>
    </lineage>
</organism>
<dbReference type="AlphaFoldDB" id="A0A3S2UZN1"/>
<evidence type="ECO:0008006" key="4">
    <source>
        <dbReference type="Google" id="ProtNLM"/>
    </source>
</evidence>
<comment type="caution">
    <text evidence="2">The sequence shown here is derived from an EMBL/GenBank/DDBJ whole genome shotgun (WGS) entry which is preliminary data.</text>
</comment>
<evidence type="ECO:0000313" key="3">
    <source>
        <dbReference type="Proteomes" id="UP000282759"/>
    </source>
</evidence>
<dbReference type="RefSeq" id="WP_127707967.1">
    <property type="nucleotide sequence ID" value="NZ_SACK01000012.1"/>
</dbReference>
<dbReference type="SUPFAM" id="SSF53955">
    <property type="entry name" value="Lysozyme-like"/>
    <property type="match status" value="1"/>
</dbReference>
<protein>
    <recommendedName>
        <fullName evidence="4">Transglycosylase SLT domain-containing protein</fullName>
    </recommendedName>
</protein>
<dbReference type="OrthoDB" id="982528at2"/>
<keyword evidence="3" id="KW-1185">Reference proteome</keyword>
<keyword evidence="1" id="KW-0732">Signal</keyword>
<accession>A0A3S2UZN1</accession>
<evidence type="ECO:0000256" key="1">
    <source>
        <dbReference type="SAM" id="SignalP"/>
    </source>
</evidence>
<dbReference type="InterPro" id="IPR023346">
    <property type="entry name" value="Lysozyme-like_dom_sf"/>
</dbReference>
<feature type="signal peptide" evidence="1">
    <location>
        <begin position="1"/>
        <end position="23"/>
    </location>
</feature>
<reference evidence="2 3" key="1">
    <citation type="submission" date="2019-01" db="EMBL/GenBank/DDBJ databases">
        <authorList>
            <person name="Chen W.-M."/>
        </authorList>
    </citation>
    <scope>NUCLEOTIDE SEQUENCE [LARGE SCALE GENOMIC DNA]</scope>
    <source>
        <strain evidence="2 3">YBJ-36</strain>
    </source>
</reference>
<gene>
    <name evidence="2" type="ORF">EOD41_19085</name>
</gene>
<sequence length="242" mass="28369">MFTCVKKKYSLLILLVLCQQCFAFNYREVFGGRYIQAEKKIADLRPLIQQYAREYNEDSRLIEAVIFPEVMRYNSIYNAVETGSLMGLYSRFGADYADFSIGLLQMKPTFAEAIEKEVQKHSSEKWVSALGFDHLDLKDNYDSRMARITRLTKPEWQVKYFIAMLKCINLKHKISALKEDERLLFIAAAYNCGWNKSAAVIRTYIPKKFYHLGNWDSGERYAFADVAMYRYNELKRETGRLL</sequence>
<feature type="chain" id="PRO_5018764800" description="Transglycosylase SLT domain-containing protein" evidence="1">
    <location>
        <begin position="24"/>
        <end position="242"/>
    </location>
</feature>
<dbReference type="EMBL" id="SACK01000012">
    <property type="protein sequence ID" value="RVT97270.1"/>
    <property type="molecule type" value="Genomic_DNA"/>
</dbReference>
<name>A0A3S2UZN1_9SPHI</name>
<dbReference type="Gene3D" id="1.10.530.10">
    <property type="match status" value="1"/>
</dbReference>
<dbReference type="Proteomes" id="UP000282759">
    <property type="component" value="Unassembled WGS sequence"/>
</dbReference>